<accession>A0ABX7B686</accession>
<dbReference type="PROSITE" id="PS51318">
    <property type="entry name" value="TAT"/>
    <property type="match status" value="1"/>
</dbReference>
<evidence type="ECO:0000313" key="2">
    <source>
        <dbReference type="Proteomes" id="UP000595197"/>
    </source>
</evidence>
<dbReference type="RefSeq" id="WP_201076610.1">
    <property type="nucleotide sequence ID" value="NZ_CP067420.1"/>
</dbReference>
<dbReference type="Proteomes" id="UP000595197">
    <property type="component" value="Chromosome"/>
</dbReference>
<gene>
    <name evidence="1" type="ORF">IGS68_00815</name>
</gene>
<dbReference type="InterPro" id="IPR006311">
    <property type="entry name" value="TAT_signal"/>
</dbReference>
<evidence type="ECO:0000313" key="1">
    <source>
        <dbReference type="EMBL" id="QQP89856.1"/>
    </source>
</evidence>
<keyword evidence="2" id="KW-1185">Reference proteome</keyword>
<sequence>MTELGRRTVLGWLAAGGGAASLGAGTLPRPFPGDRHFLEATEWLQRIPLSGFGEAASRAARAVAVSPLAVPWEEISNTPGFVPDDRDEEWVRPALAVFAVDSTGWYALPEVIDRARAAAAAGARAAVFAASDRGGLSWPGPAALRLARICVPCQAGGDEAALAAAMLALIGPARGVGCIGIDMADLDDVVFPGGDGFALGATVAPGLAGDAGGLIAEQAQALGIGLGRTSRALISAVMTEDCTLRHLDAAIGSVRDVIGDVAGREDISVACSAQFFTHAHSRLAATLLAFVDR</sequence>
<reference evidence="1" key="1">
    <citation type="submission" date="2021-02" db="EMBL/GenBank/DDBJ databases">
        <title>Skermanella TT6 skin isolate.</title>
        <authorList>
            <person name="Lee K."/>
            <person name="Ganzorig M."/>
        </authorList>
    </citation>
    <scope>NUCLEOTIDE SEQUENCE</scope>
    <source>
        <strain evidence="1">TT6</strain>
    </source>
</reference>
<proteinExistence type="predicted"/>
<name>A0ABX7B686_9PROT</name>
<organism evidence="1 2">
    <name type="scientific">Skermanella cutis</name>
    <dbReference type="NCBI Taxonomy" id="2775420"/>
    <lineage>
        <taxon>Bacteria</taxon>
        <taxon>Pseudomonadati</taxon>
        <taxon>Pseudomonadota</taxon>
        <taxon>Alphaproteobacteria</taxon>
        <taxon>Rhodospirillales</taxon>
        <taxon>Azospirillaceae</taxon>
        <taxon>Skermanella</taxon>
    </lineage>
</organism>
<dbReference type="EMBL" id="CP067420">
    <property type="protein sequence ID" value="QQP89856.1"/>
    <property type="molecule type" value="Genomic_DNA"/>
</dbReference>
<protein>
    <submittedName>
        <fullName evidence="1">Uncharacterized protein</fullName>
    </submittedName>
</protein>